<evidence type="ECO:0000313" key="1">
    <source>
        <dbReference type="EMBL" id="WGV28010.1"/>
    </source>
</evidence>
<dbReference type="InterPro" id="IPR019660">
    <property type="entry name" value="Put_sensory_transdc_reg_YbjN"/>
</dbReference>
<dbReference type="Pfam" id="PF10722">
    <property type="entry name" value="YbjN"/>
    <property type="match status" value="1"/>
</dbReference>
<dbReference type="EMBL" id="CP124543">
    <property type="protein sequence ID" value="WGV28010.1"/>
    <property type="molecule type" value="Genomic_DNA"/>
</dbReference>
<reference evidence="1 2" key="1">
    <citation type="journal article" date="2023" name="Limnol Oceanogr Lett">
        <title>Environmental adaptations by the intertidal Antarctic cyanobacterium Halotia branconii CENA392 as revealed using long-read genome sequencing.</title>
        <authorList>
            <person name="Dextro R.B."/>
            <person name="Delbaje E."/>
            <person name="Freitas P.N.N."/>
            <person name="Geraldes V."/>
            <person name="Pinto E."/>
            <person name="Long P.F."/>
            <person name="Fiore M.F."/>
        </authorList>
    </citation>
    <scope>NUCLEOTIDE SEQUENCE [LARGE SCALE GENOMIC DNA]</scope>
    <source>
        <strain evidence="1 2">CENA392</strain>
    </source>
</reference>
<sequence length="395" mass="44815">MNTKTTYSYLKNELTLSESSELPLIIRAVTLALTKEVHKIIECHLTFQVSRELYQRIDSEVLFNLKPEIRTPLSGGSFQLSPDIQIEAILDSDLLPQLAKNAKTSNQAATYLQKLSKEQPNHPLLSPYSWYALEVKQKQEKGETGYRTLWAYLKPSDITQNGIDSKKLNEAMLNFTKEWTNTNHSGISEDVISQAVEQITQTFEDLTTDISEMTKKVVSETMEQMNTAFAEVADTISEITEEITSEDNLFEITINFFKQENWQFQEIPEKQSLSVSFQGKNGQYECCAIAREEQQQMVFYSILPIQTPENKLTAVAEFITRANYGIIIGNFELDFTDGEIRYKTSIDVDGNGLSFDLIQNLVYANVTMMDEYLPGIIVVIENDVSPVDAIAQIEA</sequence>
<keyword evidence="2" id="KW-1185">Reference proteome</keyword>
<dbReference type="KEGG" id="hbq:QI031_11235"/>
<proteinExistence type="predicted"/>
<dbReference type="RefSeq" id="WP_281485244.1">
    <property type="nucleotide sequence ID" value="NZ_CP124543.1"/>
</dbReference>
<dbReference type="AlphaFoldDB" id="A0AAJ6NWQ6"/>
<protein>
    <submittedName>
        <fullName evidence="1">YbjN domain-containing protein</fullName>
    </submittedName>
</protein>
<evidence type="ECO:0000313" key="2">
    <source>
        <dbReference type="Proteomes" id="UP001223520"/>
    </source>
</evidence>
<accession>A0AAJ6NWQ6</accession>
<organism evidence="1 2">
    <name type="scientific">Halotia branconii CENA392</name>
    <dbReference type="NCBI Taxonomy" id="1539056"/>
    <lineage>
        <taxon>Bacteria</taxon>
        <taxon>Bacillati</taxon>
        <taxon>Cyanobacteriota</taxon>
        <taxon>Cyanophyceae</taxon>
        <taxon>Nostocales</taxon>
        <taxon>Nodulariaceae</taxon>
        <taxon>Halotia</taxon>
    </lineage>
</organism>
<gene>
    <name evidence="1" type="ORF">QI031_11235</name>
</gene>
<dbReference type="CDD" id="cd17033">
    <property type="entry name" value="DR1245-like"/>
    <property type="match status" value="1"/>
</dbReference>
<name>A0AAJ6NWQ6_9CYAN</name>
<dbReference type="Proteomes" id="UP001223520">
    <property type="component" value="Chromosome"/>
</dbReference>